<evidence type="ECO:0000313" key="2">
    <source>
        <dbReference type="Proteomes" id="UP000018144"/>
    </source>
</evidence>
<organism evidence="1 2">
    <name type="scientific">Pyronema omphalodes (strain CBS 100304)</name>
    <name type="common">Pyronema confluens</name>
    <dbReference type="NCBI Taxonomy" id="1076935"/>
    <lineage>
        <taxon>Eukaryota</taxon>
        <taxon>Fungi</taxon>
        <taxon>Dikarya</taxon>
        <taxon>Ascomycota</taxon>
        <taxon>Pezizomycotina</taxon>
        <taxon>Pezizomycetes</taxon>
        <taxon>Pezizales</taxon>
        <taxon>Pyronemataceae</taxon>
        <taxon>Pyronema</taxon>
    </lineage>
</organism>
<sequence>MDFNVRSELDCCYPHVFYQLWP</sequence>
<proteinExistence type="predicted"/>
<dbReference type="Proteomes" id="UP000018144">
    <property type="component" value="Unassembled WGS sequence"/>
</dbReference>
<dbReference type="EMBL" id="HF935675">
    <property type="protein sequence ID" value="CCX12038.1"/>
    <property type="molecule type" value="Genomic_DNA"/>
</dbReference>
<keyword evidence="2" id="KW-1185">Reference proteome</keyword>
<gene>
    <name evidence="1" type="ORF">PCON_11632</name>
</gene>
<evidence type="ECO:0000313" key="1">
    <source>
        <dbReference type="EMBL" id="CCX12038.1"/>
    </source>
</evidence>
<dbReference type="AlphaFoldDB" id="U4LC90"/>
<accession>U4LC90</accession>
<protein>
    <submittedName>
        <fullName evidence="1">Uncharacterized protein</fullName>
    </submittedName>
</protein>
<reference evidence="1 2" key="1">
    <citation type="journal article" date="2013" name="PLoS Genet.">
        <title>The genome and development-dependent transcriptomes of Pyronema confluens: a window into fungal evolution.</title>
        <authorList>
            <person name="Traeger S."/>
            <person name="Altegoer F."/>
            <person name="Freitag M."/>
            <person name="Gabaldon T."/>
            <person name="Kempken F."/>
            <person name="Kumar A."/>
            <person name="Marcet-Houben M."/>
            <person name="Poggeler S."/>
            <person name="Stajich J.E."/>
            <person name="Nowrousian M."/>
        </authorList>
    </citation>
    <scope>NUCLEOTIDE SEQUENCE [LARGE SCALE GENOMIC DNA]</scope>
    <source>
        <strain evidence="2">CBS 100304</strain>
        <tissue evidence="1">Vegetative mycelium</tissue>
    </source>
</reference>
<name>U4LC90_PYROM</name>